<proteinExistence type="predicted"/>
<feature type="domain" description="STAS" evidence="6">
    <location>
        <begin position="463"/>
        <end position="566"/>
    </location>
</feature>
<feature type="transmembrane region" description="Helical" evidence="5">
    <location>
        <begin position="375"/>
        <end position="396"/>
    </location>
</feature>
<accession>A0A255EL09</accession>
<keyword evidence="4 5" id="KW-0472">Membrane</keyword>
<dbReference type="AlphaFoldDB" id="A0A255EL09"/>
<dbReference type="EMBL" id="NMVJ01000001">
    <property type="protein sequence ID" value="OYN92217.1"/>
    <property type="molecule type" value="Genomic_DNA"/>
</dbReference>
<dbReference type="GO" id="GO:0055085">
    <property type="term" value="P:transmembrane transport"/>
    <property type="evidence" value="ECO:0007669"/>
    <property type="project" value="InterPro"/>
</dbReference>
<evidence type="ECO:0000256" key="4">
    <source>
        <dbReference type="ARBA" id="ARBA00023136"/>
    </source>
</evidence>
<name>A0A255EL09_9ACTN</name>
<keyword evidence="2 5" id="KW-0812">Transmembrane</keyword>
<dbReference type="SUPFAM" id="SSF52091">
    <property type="entry name" value="SpoIIaa-like"/>
    <property type="match status" value="1"/>
</dbReference>
<feature type="transmembrane region" description="Helical" evidence="5">
    <location>
        <begin position="274"/>
        <end position="295"/>
    </location>
</feature>
<keyword evidence="8" id="KW-1185">Reference proteome</keyword>
<dbReference type="PANTHER" id="PTHR11814">
    <property type="entry name" value="SULFATE TRANSPORTER"/>
    <property type="match status" value="1"/>
</dbReference>
<dbReference type="Pfam" id="PF00916">
    <property type="entry name" value="Sulfate_transp"/>
    <property type="match status" value="1"/>
</dbReference>
<dbReference type="Pfam" id="PF01740">
    <property type="entry name" value="STAS"/>
    <property type="match status" value="1"/>
</dbReference>
<feature type="transmembrane region" description="Helical" evidence="5">
    <location>
        <begin position="207"/>
        <end position="224"/>
    </location>
</feature>
<protein>
    <submittedName>
        <fullName evidence="7">Sodium-independent anion transporter</fullName>
    </submittedName>
</protein>
<feature type="transmembrane region" description="Helical" evidence="5">
    <location>
        <begin position="151"/>
        <end position="170"/>
    </location>
</feature>
<evidence type="ECO:0000313" key="7">
    <source>
        <dbReference type="EMBL" id="OYN92217.1"/>
    </source>
</evidence>
<comment type="subcellular location">
    <subcellularLocation>
        <location evidence="1">Membrane</location>
        <topology evidence="1">Multi-pass membrane protein</topology>
    </subcellularLocation>
</comment>
<evidence type="ECO:0000313" key="8">
    <source>
        <dbReference type="Proteomes" id="UP000216300"/>
    </source>
</evidence>
<dbReference type="CDD" id="cd07042">
    <property type="entry name" value="STAS_SulP_like_sulfate_transporter"/>
    <property type="match status" value="1"/>
</dbReference>
<dbReference type="Gene3D" id="3.30.750.24">
    <property type="entry name" value="STAS domain"/>
    <property type="match status" value="1"/>
</dbReference>
<sequence length="582" mass="60034">MNRQFPTIDPDRLAADDARTLLRDRARSALRQTAELLPGRADYRGLRGTWKADLVAGVTVGIVALPLALGFGVSSGLTAEQGLVTAIVAGLLAAVFGGSNVQVSGPTGAMVVVLLPIVASHGARAVAAVTLLAGLIVLATGVVRLGRVVSIIPWPVIEGFTLGIACIIFLQQVPLVTSPEQAAPGELSTNALVAAIQSLAKADPLHLAWALGAVAIVVVCMIVCSKINPLVPGSLIGIAIVAVLALVVPNPLATIGAIPAALPAPSLPALDPDLVATLLPAALTVAALAAIESLLSARVAAGLADTGVYDPDRELVGQGVASIGSSLFGGMPATGAIARTSVNVRAGARTRLAAIIHAVILLAVVYAASGPVGTIPLAALAGVLFLTAVRMVNVATARIILRSSRSDALTFLLTALITVAFDLIAAVLIGVVLAAVFALRRTARSSGVTLEPIRSEDPQPGDEEILAARFTGQLFFVSAERVFETVMAVGPATVVILRMSLLEAVDSSGARVLSELIRGLEQRGITVLIKGVRPGHAELLRKVGVVDALRHHRHLFDTFDEALEHARSHVRRARAVESEPDR</sequence>
<dbReference type="PROSITE" id="PS50801">
    <property type="entry name" value="STAS"/>
    <property type="match status" value="1"/>
</dbReference>
<dbReference type="OrthoDB" id="9769739at2"/>
<feature type="transmembrane region" description="Helical" evidence="5">
    <location>
        <begin position="352"/>
        <end position="369"/>
    </location>
</feature>
<feature type="transmembrane region" description="Helical" evidence="5">
    <location>
        <begin position="236"/>
        <end position="262"/>
    </location>
</feature>
<dbReference type="InterPro" id="IPR011547">
    <property type="entry name" value="SLC26A/SulP_dom"/>
</dbReference>
<feature type="transmembrane region" description="Helical" evidence="5">
    <location>
        <begin position="109"/>
        <end position="139"/>
    </location>
</feature>
<evidence type="ECO:0000256" key="3">
    <source>
        <dbReference type="ARBA" id="ARBA00022989"/>
    </source>
</evidence>
<organism evidence="7 8">
    <name type="scientific">Parenemella sanctibonifatiensis</name>
    <dbReference type="NCBI Taxonomy" id="2016505"/>
    <lineage>
        <taxon>Bacteria</taxon>
        <taxon>Bacillati</taxon>
        <taxon>Actinomycetota</taxon>
        <taxon>Actinomycetes</taxon>
        <taxon>Propionibacteriales</taxon>
        <taxon>Propionibacteriaceae</taxon>
        <taxon>Parenemella</taxon>
    </lineage>
</organism>
<evidence type="ECO:0000256" key="2">
    <source>
        <dbReference type="ARBA" id="ARBA00022692"/>
    </source>
</evidence>
<evidence type="ECO:0000256" key="1">
    <source>
        <dbReference type="ARBA" id="ARBA00004141"/>
    </source>
</evidence>
<feature type="transmembrane region" description="Helical" evidence="5">
    <location>
        <begin position="408"/>
        <end position="439"/>
    </location>
</feature>
<evidence type="ECO:0000259" key="6">
    <source>
        <dbReference type="PROSITE" id="PS50801"/>
    </source>
</evidence>
<dbReference type="InterPro" id="IPR001902">
    <property type="entry name" value="SLC26A/SulP_fam"/>
</dbReference>
<dbReference type="RefSeq" id="WP_094452209.1">
    <property type="nucleotide sequence ID" value="NZ_NMVJ01000001.1"/>
</dbReference>
<keyword evidence="3 5" id="KW-1133">Transmembrane helix</keyword>
<evidence type="ECO:0000256" key="5">
    <source>
        <dbReference type="SAM" id="Phobius"/>
    </source>
</evidence>
<reference evidence="7 8" key="1">
    <citation type="submission" date="2017-07" db="EMBL/GenBank/DDBJ databases">
        <title>Draft whole genome sequences of clinical Proprionibacteriaceae strains.</title>
        <authorList>
            <person name="Bernier A.-M."/>
            <person name="Bernard K."/>
            <person name="Domingo M.-C."/>
        </authorList>
    </citation>
    <scope>NUCLEOTIDE SEQUENCE [LARGE SCALE GENOMIC DNA]</scope>
    <source>
        <strain evidence="7 8">NML 150081</strain>
    </source>
</reference>
<feature type="transmembrane region" description="Helical" evidence="5">
    <location>
        <begin position="54"/>
        <end position="71"/>
    </location>
</feature>
<dbReference type="InterPro" id="IPR036513">
    <property type="entry name" value="STAS_dom_sf"/>
</dbReference>
<feature type="transmembrane region" description="Helical" evidence="5">
    <location>
        <begin position="83"/>
        <end position="103"/>
    </location>
</feature>
<dbReference type="InterPro" id="IPR002645">
    <property type="entry name" value="STAS_dom"/>
</dbReference>
<comment type="caution">
    <text evidence="7">The sequence shown here is derived from an EMBL/GenBank/DDBJ whole genome shotgun (WGS) entry which is preliminary data.</text>
</comment>
<dbReference type="GO" id="GO:0016020">
    <property type="term" value="C:membrane"/>
    <property type="evidence" value="ECO:0007669"/>
    <property type="project" value="UniProtKB-SubCell"/>
</dbReference>
<dbReference type="Proteomes" id="UP000216300">
    <property type="component" value="Unassembled WGS sequence"/>
</dbReference>
<gene>
    <name evidence="7" type="ORF">CGZ91_01525</name>
</gene>